<comment type="caution">
    <text evidence="1">The sequence shown here is derived from an EMBL/GenBank/DDBJ whole genome shotgun (WGS) entry which is preliminary data.</text>
</comment>
<proteinExistence type="predicted"/>
<evidence type="ECO:0000313" key="1">
    <source>
        <dbReference type="EMBL" id="TDT52025.1"/>
    </source>
</evidence>
<dbReference type="EMBL" id="SOAZ01000014">
    <property type="protein sequence ID" value="TDT52025.1"/>
    <property type="molecule type" value="Genomic_DNA"/>
</dbReference>
<evidence type="ECO:0000313" key="2">
    <source>
        <dbReference type="Proteomes" id="UP000295325"/>
    </source>
</evidence>
<accession>A0A4R7KDH7</accession>
<dbReference type="Proteomes" id="UP000295325">
    <property type="component" value="Unassembled WGS sequence"/>
</dbReference>
<reference evidence="1 2" key="1">
    <citation type="submission" date="2019-03" db="EMBL/GenBank/DDBJ databases">
        <title>Genomic Encyclopedia of Type Strains, Phase IV (KMG-IV): sequencing the most valuable type-strain genomes for metagenomic binning, comparative biology and taxonomic classification.</title>
        <authorList>
            <person name="Goeker M."/>
        </authorList>
    </citation>
    <scope>NUCLEOTIDE SEQUENCE [LARGE SCALE GENOMIC DNA]</scope>
    <source>
        <strain evidence="1 2">DSM 24455</strain>
    </source>
</reference>
<gene>
    <name evidence="1" type="ORF">EDD71_1145</name>
</gene>
<keyword evidence="2" id="KW-1185">Reference proteome</keyword>
<organism evidence="1 2">
    <name type="scientific">Fonticella tunisiensis</name>
    <dbReference type="NCBI Taxonomy" id="1096341"/>
    <lineage>
        <taxon>Bacteria</taxon>
        <taxon>Bacillati</taxon>
        <taxon>Bacillota</taxon>
        <taxon>Clostridia</taxon>
        <taxon>Eubacteriales</taxon>
        <taxon>Clostridiaceae</taxon>
        <taxon>Fonticella</taxon>
    </lineage>
</organism>
<sequence length="39" mass="4401">MGGADFVIIVPLIPSKQNSFVITRYKAIFEAMVDLKKIF</sequence>
<protein>
    <submittedName>
        <fullName evidence="1">Uncharacterized protein</fullName>
    </submittedName>
</protein>
<dbReference type="AlphaFoldDB" id="A0A4R7KDH7"/>
<name>A0A4R7KDH7_9CLOT</name>